<comment type="caution">
    <text evidence="6">The sequence shown here is derived from an EMBL/GenBank/DDBJ whole genome shotgun (WGS) entry which is preliminary data.</text>
</comment>
<keyword evidence="3" id="KW-1015">Disulfide bond</keyword>
<evidence type="ECO:0000313" key="7">
    <source>
        <dbReference type="Proteomes" id="UP001317191"/>
    </source>
</evidence>
<evidence type="ECO:0000256" key="3">
    <source>
        <dbReference type="ARBA" id="ARBA00023157"/>
    </source>
</evidence>
<dbReference type="InterPro" id="IPR013740">
    <property type="entry name" value="Redoxin"/>
</dbReference>
<reference evidence="6 7" key="1">
    <citation type="submission" date="2022-05" db="EMBL/GenBank/DDBJ databases">
        <title>Flavobacterium sp., isolated from activated sludge.</title>
        <authorList>
            <person name="Ran Q."/>
        </authorList>
    </citation>
    <scope>NUCLEOTIDE SEQUENCE [LARGE SCALE GENOMIC DNA]</scope>
    <source>
        <strain evidence="6 7">HXWNR70</strain>
    </source>
</reference>
<evidence type="ECO:0000256" key="2">
    <source>
        <dbReference type="ARBA" id="ARBA00022748"/>
    </source>
</evidence>
<dbReference type="InterPro" id="IPR036249">
    <property type="entry name" value="Thioredoxin-like_sf"/>
</dbReference>
<protein>
    <submittedName>
        <fullName evidence="6">TlpA family protein disulfide reductase</fullName>
    </submittedName>
</protein>
<dbReference type="PANTHER" id="PTHR42852">
    <property type="entry name" value="THIOL:DISULFIDE INTERCHANGE PROTEIN DSBE"/>
    <property type="match status" value="1"/>
</dbReference>
<dbReference type="RefSeq" id="WP_250592884.1">
    <property type="nucleotide sequence ID" value="NZ_JAMLJM010000006.1"/>
</dbReference>
<keyword evidence="2" id="KW-0201">Cytochrome c-type biogenesis</keyword>
<keyword evidence="7" id="KW-1185">Reference proteome</keyword>
<organism evidence="6 7">
    <name type="scientific">Flavobacterium luminosum</name>
    <dbReference type="NCBI Taxonomy" id="2949086"/>
    <lineage>
        <taxon>Bacteria</taxon>
        <taxon>Pseudomonadati</taxon>
        <taxon>Bacteroidota</taxon>
        <taxon>Flavobacteriia</taxon>
        <taxon>Flavobacteriales</taxon>
        <taxon>Flavobacteriaceae</taxon>
        <taxon>Flavobacterium</taxon>
    </lineage>
</organism>
<dbReference type="PROSITE" id="PS51352">
    <property type="entry name" value="THIOREDOXIN_2"/>
    <property type="match status" value="1"/>
</dbReference>
<dbReference type="EMBL" id="JAMLJM010000006">
    <property type="protein sequence ID" value="MCL9809431.1"/>
    <property type="molecule type" value="Genomic_DNA"/>
</dbReference>
<keyword evidence="4" id="KW-0676">Redox-active center</keyword>
<accession>A0ABT0TQ73</accession>
<dbReference type="SUPFAM" id="SSF52833">
    <property type="entry name" value="Thioredoxin-like"/>
    <property type="match status" value="1"/>
</dbReference>
<dbReference type="Proteomes" id="UP001317191">
    <property type="component" value="Unassembled WGS sequence"/>
</dbReference>
<evidence type="ECO:0000256" key="4">
    <source>
        <dbReference type="ARBA" id="ARBA00023284"/>
    </source>
</evidence>
<dbReference type="InterPro" id="IPR050553">
    <property type="entry name" value="Thioredoxin_ResA/DsbE_sf"/>
</dbReference>
<gene>
    <name evidence="6" type="ORF">NAT50_08670</name>
</gene>
<evidence type="ECO:0000259" key="5">
    <source>
        <dbReference type="PROSITE" id="PS51352"/>
    </source>
</evidence>
<comment type="subcellular location">
    <subcellularLocation>
        <location evidence="1">Cell envelope</location>
    </subcellularLocation>
</comment>
<name>A0ABT0TQ73_9FLAO</name>
<feature type="domain" description="Thioredoxin" evidence="5">
    <location>
        <begin position="310"/>
        <end position="453"/>
    </location>
</feature>
<dbReference type="InterPro" id="IPR013766">
    <property type="entry name" value="Thioredoxin_domain"/>
</dbReference>
<sequence length="454" mass="52364">MKNYISIWVFLLVSSLAFSKENITLSGKISNASGNKITLKGESFDKEIILKEDGSFNETFSIDYEGAYIFGSKNNRIALYLGKGTKLSITADEKDFAKTIKFTGNGSLENSYWKEKNEILNAGIGNIQEFYSLEEPLYIEKVKALKSNVLELFKKTKFTNKFFKDSETKSIDYFEQMHWLIYERYHEHYAKKEGFKTSESFPKTNPSIDFDNEIDFLFSNHYKQLVINQYNQMIANQLNKNDEYTYKIALPAIKQIKSPSIKNVFIQNLAYEVIAGNPDAEMLYNEIMSLSDNQKLKEVLTAKFNKIKTLTPGKPSPTFDYENYKGGTTSLESLRGKYVYIDVWATWCGPCRREIPSLQKIEQEYHGKNIEFVSLSIDAKKDYEKWRKFVDEKKLGGIQLFADQDWNSTFVKDYAIEGIPRFILVDPNGNIVTSDAPRPSDPKLIEKFKELGIK</sequence>
<proteinExistence type="predicted"/>
<evidence type="ECO:0000313" key="6">
    <source>
        <dbReference type="EMBL" id="MCL9809431.1"/>
    </source>
</evidence>
<dbReference type="PANTHER" id="PTHR42852:SF6">
    <property type="entry name" value="THIOL:DISULFIDE INTERCHANGE PROTEIN DSBE"/>
    <property type="match status" value="1"/>
</dbReference>
<dbReference type="Pfam" id="PF08534">
    <property type="entry name" value="Redoxin"/>
    <property type="match status" value="1"/>
</dbReference>
<dbReference type="Gene3D" id="3.40.30.10">
    <property type="entry name" value="Glutaredoxin"/>
    <property type="match status" value="1"/>
</dbReference>
<evidence type="ECO:0000256" key="1">
    <source>
        <dbReference type="ARBA" id="ARBA00004196"/>
    </source>
</evidence>
<dbReference type="CDD" id="cd02966">
    <property type="entry name" value="TlpA_like_family"/>
    <property type="match status" value="1"/>
</dbReference>